<dbReference type="Gene3D" id="3.90.550.10">
    <property type="entry name" value="Spore Coat Polysaccharide Biosynthesis Protein SpsA, Chain A"/>
    <property type="match status" value="2"/>
</dbReference>
<evidence type="ECO:0000313" key="3">
    <source>
        <dbReference type="EMBL" id="UYU31991.1"/>
    </source>
</evidence>
<protein>
    <submittedName>
        <fullName evidence="3">Nucleotidyltransferase family protein</fullName>
    </submittedName>
</protein>
<reference evidence="3 4" key="1">
    <citation type="submission" date="2021-05" db="EMBL/GenBank/DDBJ databases">
        <title>Isolation, identification, and the growth promoting effects of Pantoea dispersa strain YSD J2 from the aboveground leaves of Cyperus esculentus L.Var. Sativus.</title>
        <authorList>
            <person name="Wang S."/>
            <person name="Tang X.M."/>
            <person name="Huang Y.N."/>
        </authorList>
    </citation>
    <scope>NUCLEOTIDE SEQUENCE [LARGE SCALE GENOMIC DNA]</scope>
    <source>
        <strain evidence="4">YSD YN2</strain>
    </source>
</reference>
<proteinExistence type="predicted"/>
<feature type="domain" description="MobA-like NTP transferase" evidence="2">
    <location>
        <begin position="49"/>
        <end position="146"/>
    </location>
</feature>
<accession>A0ABY6JDT8</accession>
<evidence type="ECO:0000259" key="2">
    <source>
        <dbReference type="Pfam" id="PF12804"/>
    </source>
</evidence>
<dbReference type="InterPro" id="IPR029044">
    <property type="entry name" value="Nucleotide-diphossugar_trans"/>
</dbReference>
<organism evidence="3 4">
    <name type="scientific">Siccibacter colletis</name>
    <dbReference type="NCBI Taxonomy" id="1505757"/>
    <lineage>
        <taxon>Bacteria</taxon>
        <taxon>Pseudomonadati</taxon>
        <taxon>Pseudomonadota</taxon>
        <taxon>Gammaproteobacteria</taxon>
        <taxon>Enterobacterales</taxon>
        <taxon>Enterobacteriaceae</taxon>
        <taxon>Siccibacter</taxon>
    </lineage>
</organism>
<dbReference type="RefSeq" id="WP_264385133.1">
    <property type="nucleotide sequence ID" value="NZ_CP074352.1"/>
</dbReference>
<dbReference type="SUPFAM" id="SSF53448">
    <property type="entry name" value="Nucleotide-diphospho-sugar transferases"/>
    <property type="match status" value="1"/>
</dbReference>
<name>A0ABY6JDT8_9ENTR</name>
<dbReference type="PANTHER" id="PTHR43777:SF1">
    <property type="entry name" value="MOLYBDENUM COFACTOR CYTIDYLYLTRANSFERASE"/>
    <property type="match status" value="1"/>
</dbReference>
<sequence>MPAPAVIILAAGKGERFLASGGNTHKLDALLHGKPVLTHVLDAVQAAGLAWHLVRPDGGTRGMGDSIALGVQATRDAGGWLILPADLPLIQPTTLRRVADALREDTVVIPHYQQRQGHPVGFGRKYFAALAALSGDVGAKTIVQQARSCGATLDLTSDDVGIVQDVDRVGDIHFIEKLRKIQAL</sequence>
<keyword evidence="1" id="KW-0460">Magnesium</keyword>
<keyword evidence="4" id="KW-1185">Reference proteome</keyword>
<dbReference type="PANTHER" id="PTHR43777">
    <property type="entry name" value="MOLYBDENUM COFACTOR CYTIDYLYLTRANSFERASE"/>
    <property type="match status" value="1"/>
</dbReference>
<dbReference type="EMBL" id="CP074352">
    <property type="protein sequence ID" value="UYU31991.1"/>
    <property type="molecule type" value="Genomic_DNA"/>
</dbReference>
<gene>
    <name evidence="3" type="ORF">KFZ77_00295</name>
</gene>
<dbReference type="Proteomes" id="UP001156318">
    <property type="component" value="Chromosome"/>
</dbReference>
<evidence type="ECO:0000313" key="4">
    <source>
        <dbReference type="Proteomes" id="UP001156318"/>
    </source>
</evidence>
<dbReference type="Pfam" id="PF12804">
    <property type="entry name" value="NTP_transf_3"/>
    <property type="match status" value="1"/>
</dbReference>
<dbReference type="InterPro" id="IPR025877">
    <property type="entry name" value="MobA-like_NTP_Trfase"/>
</dbReference>
<dbReference type="CDD" id="cd04182">
    <property type="entry name" value="GT_2_like_f"/>
    <property type="match status" value="1"/>
</dbReference>
<evidence type="ECO:0000256" key="1">
    <source>
        <dbReference type="ARBA" id="ARBA00022842"/>
    </source>
</evidence>